<name>A0A9P6NRA8_9BASI</name>
<reference evidence="2" key="1">
    <citation type="submission" date="2013-11" db="EMBL/GenBank/DDBJ databases">
        <title>Genome sequence of the fusiform rust pathogen reveals effectors for host alternation and coevolution with pine.</title>
        <authorList>
            <consortium name="DOE Joint Genome Institute"/>
            <person name="Smith K."/>
            <person name="Pendleton A."/>
            <person name="Kubisiak T."/>
            <person name="Anderson C."/>
            <person name="Salamov A."/>
            <person name="Aerts A."/>
            <person name="Riley R."/>
            <person name="Clum A."/>
            <person name="Lindquist E."/>
            <person name="Ence D."/>
            <person name="Campbell M."/>
            <person name="Kronenberg Z."/>
            <person name="Feau N."/>
            <person name="Dhillon B."/>
            <person name="Hamelin R."/>
            <person name="Burleigh J."/>
            <person name="Smith J."/>
            <person name="Yandell M."/>
            <person name="Nelson C."/>
            <person name="Grigoriev I."/>
            <person name="Davis J."/>
        </authorList>
    </citation>
    <scope>NUCLEOTIDE SEQUENCE</scope>
    <source>
        <strain evidence="2">G11</strain>
    </source>
</reference>
<organism evidence="2 3">
    <name type="scientific">Cronartium quercuum f. sp. fusiforme G11</name>
    <dbReference type="NCBI Taxonomy" id="708437"/>
    <lineage>
        <taxon>Eukaryota</taxon>
        <taxon>Fungi</taxon>
        <taxon>Dikarya</taxon>
        <taxon>Basidiomycota</taxon>
        <taxon>Pucciniomycotina</taxon>
        <taxon>Pucciniomycetes</taxon>
        <taxon>Pucciniales</taxon>
        <taxon>Coleosporiaceae</taxon>
        <taxon>Cronartium</taxon>
    </lineage>
</organism>
<dbReference type="PROSITE" id="PS51257">
    <property type="entry name" value="PROKAR_LIPOPROTEIN"/>
    <property type="match status" value="1"/>
</dbReference>
<dbReference type="Proteomes" id="UP000886653">
    <property type="component" value="Unassembled WGS sequence"/>
</dbReference>
<protein>
    <submittedName>
        <fullName evidence="2">Uncharacterized protein</fullName>
    </submittedName>
</protein>
<evidence type="ECO:0000256" key="1">
    <source>
        <dbReference type="SAM" id="SignalP"/>
    </source>
</evidence>
<dbReference type="AlphaFoldDB" id="A0A9P6NRA8"/>
<accession>A0A9P6NRA8</accession>
<proteinExistence type="predicted"/>
<feature type="signal peptide" evidence="1">
    <location>
        <begin position="1"/>
        <end position="28"/>
    </location>
</feature>
<keyword evidence="1" id="KW-0732">Signal</keyword>
<dbReference type="EMBL" id="MU167210">
    <property type="protein sequence ID" value="KAG0151935.1"/>
    <property type="molecule type" value="Genomic_DNA"/>
</dbReference>
<feature type="chain" id="PRO_5040351307" evidence="1">
    <location>
        <begin position="29"/>
        <end position="119"/>
    </location>
</feature>
<evidence type="ECO:0000313" key="3">
    <source>
        <dbReference type="Proteomes" id="UP000886653"/>
    </source>
</evidence>
<keyword evidence="3" id="KW-1185">Reference proteome</keyword>
<evidence type="ECO:0000313" key="2">
    <source>
        <dbReference type="EMBL" id="KAG0151935.1"/>
    </source>
</evidence>
<comment type="caution">
    <text evidence="2">The sequence shown here is derived from an EMBL/GenBank/DDBJ whole genome shotgun (WGS) entry which is preliminary data.</text>
</comment>
<sequence>MTKIPKLKLKYHLLAVIVLVFLACETAGVNFYCPPKDSSGICADSLTAPFVSAKNVPASGRSCYTCSGTGKKKVYCLKILTDTIEFSPGDPNHFLAMVGHNSRSVPGPMLIASLLDISI</sequence>
<gene>
    <name evidence="2" type="ORF">CROQUDRAFT_103292</name>
</gene>